<dbReference type="STRING" id="1758178.GCA_001550095_02648"/>
<dbReference type="Pfam" id="PF13417">
    <property type="entry name" value="GST_N_3"/>
    <property type="match status" value="1"/>
</dbReference>
<dbReference type="Pfam" id="PF00043">
    <property type="entry name" value="GST_C"/>
    <property type="match status" value="1"/>
</dbReference>
<protein>
    <submittedName>
        <fullName evidence="3">Glutathione S-transferase</fullName>
    </submittedName>
</protein>
<dbReference type="KEGG" id="ceh:CEW89_06670"/>
<accession>A0A291GAT8</accession>
<name>A0A291GAT8_9RHOB</name>
<dbReference type="InterPro" id="IPR036282">
    <property type="entry name" value="Glutathione-S-Trfase_C_sf"/>
</dbReference>
<dbReference type="PANTHER" id="PTHR44051:SF8">
    <property type="entry name" value="GLUTATHIONE S-TRANSFERASE GSTA"/>
    <property type="match status" value="1"/>
</dbReference>
<dbReference type="Gene3D" id="1.20.1050.10">
    <property type="match status" value="1"/>
</dbReference>
<sequence length="208" mass="22802">MLTLYHAPNSRSSRIVTLLMALDALDRVDIRLTDIPRQDGSGARDPNNPHPEGKVPLLVTEEGEMIRESNAILLYLTDRFPSDLAPEVGAPGRGAYLSWLFWYGNVLEPVYMHRLAGLSHPVLSASFRGMPEAVAYLAAGLDGWAFLLGDRNSVADLLIASPFLWFPEATPDVPAIRDWVARCAAQPCIARSMEFDARSAEEMGLAPA</sequence>
<dbReference type="SUPFAM" id="SSF52833">
    <property type="entry name" value="Thioredoxin-like"/>
    <property type="match status" value="1"/>
</dbReference>
<dbReference type="PROSITE" id="PS50404">
    <property type="entry name" value="GST_NTER"/>
    <property type="match status" value="1"/>
</dbReference>
<dbReference type="GO" id="GO:0016740">
    <property type="term" value="F:transferase activity"/>
    <property type="evidence" value="ECO:0007669"/>
    <property type="project" value="UniProtKB-KW"/>
</dbReference>
<dbReference type="Gene3D" id="3.40.30.10">
    <property type="entry name" value="Glutaredoxin"/>
    <property type="match status" value="1"/>
</dbReference>
<feature type="region of interest" description="Disordered" evidence="1">
    <location>
        <begin position="36"/>
        <end position="55"/>
    </location>
</feature>
<dbReference type="EMBL" id="CP022196">
    <property type="protein sequence ID" value="ATG47277.1"/>
    <property type="molecule type" value="Genomic_DNA"/>
</dbReference>
<keyword evidence="4" id="KW-1185">Reference proteome</keyword>
<dbReference type="OrthoDB" id="5740960at2"/>
<dbReference type="RefSeq" id="WP_096805371.1">
    <property type="nucleotide sequence ID" value="NZ_CP022196.1"/>
</dbReference>
<gene>
    <name evidence="3" type="ORF">CEW89_06670</name>
</gene>
<dbReference type="SUPFAM" id="SSF47616">
    <property type="entry name" value="GST C-terminal domain-like"/>
    <property type="match status" value="1"/>
</dbReference>
<dbReference type="Proteomes" id="UP000217935">
    <property type="component" value="Chromosome"/>
</dbReference>
<evidence type="ECO:0000313" key="3">
    <source>
        <dbReference type="EMBL" id="ATG47277.1"/>
    </source>
</evidence>
<dbReference type="InterPro" id="IPR036249">
    <property type="entry name" value="Thioredoxin-like_sf"/>
</dbReference>
<evidence type="ECO:0000256" key="1">
    <source>
        <dbReference type="SAM" id="MobiDB-lite"/>
    </source>
</evidence>
<keyword evidence="3" id="KW-0808">Transferase</keyword>
<evidence type="ECO:0000259" key="2">
    <source>
        <dbReference type="PROSITE" id="PS50404"/>
    </source>
</evidence>
<reference evidence="3 4" key="1">
    <citation type="submission" date="2017-06" db="EMBL/GenBank/DDBJ databases">
        <title>Celeribacter sp. TSPH2 complete genome sequence.</title>
        <authorList>
            <person name="Woo J.-H."/>
            <person name="Kim H.-S."/>
        </authorList>
    </citation>
    <scope>NUCLEOTIDE SEQUENCE [LARGE SCALE GENOMIC DNA]</scope>
    <source>
        <strain evidence="3 4">TSPH2</strain>
    </source>
</reference>
<dbReference type="AlphaFoldDB" id="A0A291GAT8"/>
<dbReference type="InterPro" id="IPR004045">
    <property type="entry name" value="Glutathione_S-Trfase_N"/>
</dbReference>
<proteinExistence type="predicted"/>
<organism evidence="3 4">
    <name type="scientific">Celeribacter ethanolicus</name>
    <dbReference type="NCBI Taxonomy" id="1758178"/>
    <lineage>
        <taxon>Bacteria</taxon>
        <taxon>Pseudomonadati</taxon>
        <taxon>Pseudomonadota</taxon>
        <taxon>Alphaproteobacteria</taxon>
        <taxon>Rhodobacterales</taxon>
        <taxon>Roseobacteraceae</taxon>
        <taxon>Celeribacter</taxon>
    </lineage>
</organism>
<feature type="domain" description="GST N-terminal" evidence="2">
    <location>
        <begin position="1"/>
        <end position="84"/>
    </location>
</feature>
<dbReference type="PANTHER" id="PTHR44051">
    <property type="entry name" value="GLUTATHIONE S-TRANSFERASE-RELATED"/>
    <property type="match status" value="1"/>
</dbReference>
<dbReference type="InterPro" id="IPR004046">
    <property type="entry name" value="GST_C"/>
</dbReference>
<evidence type="ECO:0000313" key="4">
    <source>
        <dbReference type="Proteomes" id="UP000217935"/>
    </source>
</evidence>
<dbReference type="CDD" id="cd03207">
    <property type="entry name" value="GST_C_8"/>
    <property type="match status" value="1"/>
</dbReference>